<evidence type="ECO:0000256" key="6">
    <source>
        <dbReference type="ARBA" id="ARBA00023054"/>
    </source>
</evidence>
<feature type="domain" description="SAM" evidence="9">
    <location>
        <begin position="926"/>
        <end position="983"/>
    </location>
</feature>
<dbReference type="PANTHER" id="PTHR12587">
    <property type="entry name" value="LAR INTERACTING PROTEIN LIP -RELATED PROTEIN"/>
    <property type="match status" value="1"/>
</dbReference>
<dbReference type="InterPro" id="IPR029515">
    <property type="entry name" value="Liprin"/>
</dbReference>
<sequence length="1151" mass="130575">MMCEVMPTISEAEIPSGGSGSHGSGSPLQSDADSHFEQLMVSMLEERDRLLDTLRETQETLALTQGKLHEVGHERDSLQRQLNTALPQEFAALTKELNVCREQLLEREEEIAELKAERNNTRLLLEHLECLVSRHERSLRMTVVKRQAQSPAGVSSEVEVLKALKSLFEHHKALDEKVRERLRVALERCSLLEEELGTTHKELMILKDQNNQKRTQADGMPDINHDQENTPSTNGKIIYFFSFGKLETHFKQKVISKQTLTCEHLLTRIMMAMAQKEDMEERITTLEKRYLAAQREATSVHDINDKLENEIANKDSLHRQSEDKNRQLQERLELAEQKLQQTLRKAETLPEVEAELAQRVAALTKAEERHGNIEERLRQMEAQLEEKNQELLRARQREKMNEEHNKRLSDTVDKLLSESNERLQERMNALLREVENTKKHIDELQNEKDQLVLNIESVRAENDQMRMRGPSLHHSRTHLGSVPDFRFPLASSPIADNQTDSYSTSVLRRPLKGRLAALRDEPSKVQTLNEQDWERAQQASVLANVAQAFESDADISDGEDDRETIFSSVDLLSPSGQADAQTLAMMLQEQLDAINKEIRLIQEEKENTEQRAEEIESRVGSGSLENLGRFRSMSSLPAPFPGGSLSGTSPPGSGRSTPRRMPHSPAREVDRLGIMTLSAVSREELRDDKTTIKCETSPPSSPRSLHLDRAYKGALHTVSHEDIRDLRNSTGSQDGQVSNPSSSNSSQDSLHKAPKKKGIKSSIGRLFGKKEKGRPGQINKESLGQVTVMDADSSTQDGLGLGKLGGQAEKNRKLQKKHELLEEARRQGLPFAHWDGPTVVVWLELWVGMPAWYVAACRANVKSGAIMSALSDTEIQREIGISNPLHRLKLRLAIQEIMSLTSPSAPPTSRTTLAYGDMNHEWIGNEWLPSLGLPQYRSYFMECLVDARMLDHLTKKDLRGQLKMVDSFHRNSFQCGIMCLRRLNYDRKELERRREESMNEIKDVLVWSNDRMIHWVVSIGLKEYANNLIESGVHGALLALDETFDHTALALSLQIPTQNTQARAVLEREFNNLLVMGTDRRFDEDDDKSFRRAPSWRKKFRPKDVRGLAAGSAETLPANFRVTTSMSSPSMQPKKMQIDVNGLQYLYVLCL</sequence>
<protein>
    <submittedName>
        <fullName evidence="10">PTPRF interacting protein alpha 1</fullName>
    </submittedName>
</protein>
<feature type="region of interest" description="Disordered" evidence="8">
    <location>
        <begin position="1"/>
        <end position="31"/>
    </location>
</feature>
<keyword evidence="11" id="KW-1185">Reference proteome</keyword>
<feature type="region of interest" description="Disordered" evidence="8">
    <location>
        <begin position="632"/>
        <end position="706"/>
    </location>
</feature>
<keyword evidence="4" id="KW-0597">Phosphoprotein</keyword>
<evidence type="ECO:0000256" key="3">
    <source>
        <dbReference type="ARBA" id="ARBA00022490"/>
    </source>
</evidence>
<evidence type="ECO:0000256" key="2">
    <source>
        <dbReference type="ARBA" id="ARBA00007026"/>
    </source>
</evidence>
<comment type="subcellular location">
    <subcellularLocation>
        <location evidence="1">Cytoplasm</location>
    </subcellularLocation>
</comment>
<evidence type="ECO:0000256" key="4">
    <source>
        <dbReference type="ARBA" id="ARBA00022553"/>
    </source>
</evidence>
<feature type="coiled-coil region" evidence="7">
    <location>
        <begin position="584"/>
        <end position="618"/>
    </location>
</feature>
<evidence type="ECO:0000259" key="9">
    <source>
        <dbReference type="PROSITE" id="PS50105"/>
    </source>
</evidence>
<accession>A0A803TEL3</accession>
<dbReference type="Proteomes" id="UP000001646">
    <property type="component" value="Unplaced"/>
</dbReference>
<dbReference type="GO" id="GO:0005737">
    <property type="term" value="C:cytoplasm"/>
    <property type="evidence" value="ECO:0007669"/>
    <property type="project" value="UniProtKB-SubCell"/>
</dbReference>
<organism evidence="10 11">
    <name type="scientific">Anolis carolinensis</name>
    <name type="common">Green anole</name>
    <name type="synonym">American chameleon</name>
    <dbReference type="NCBI Taxonomy" id="28377"/>
    <lineage>
        <taxon>Eukaryota</taxon>
        <taxon>Metazoa</taxon>
        <taxon>Chordata</taxon>
        <taxon>Craniata</taxon>
        <taxon>Vertebrata</taxon>
        <taxon>Euteleostomi</taxon>
        <taxon>Lepidosauria</taxon>
        <taxon>Squamata</taxon>
        <taxon>Bifurcata</taxon>
        <taxon>Unidentata</taxon>
        <taxon>Episquamata</taxon>
        <taxon>Toxicofera</taxon>
        <taxon>Iguania</taxon>
        <taxon>Dactyloidae</taxon>
        <taxon>Anolis</taxon>
    </lineage>
</organism>
<dbReference type="SMART" id="SM00454">
    <property type="entry name" value="SAM"/>
    <property type="match status" value="3"/>
</dbReference>
<feature type="coiled-coil region" evidence="7">
    <location>
        <begin position="262"/>
        <end position="468"/>
    </location>
</feature>
<dbReference type="Bgee" id="ENSACAG00000003711">
    <property type="expression patterns" value="Expressed in forelimb bud and 13 other cell types or tissues"/>
</dbReference>
<feature type="region of interest" description="Disordered" evidence="8">
    <location>
        <begin position="726"/>
        <end position="783"/>
    </location>
</feature>
<dbReference type="CDD" id="cd09565">
    <property type="entry name" value="SAM_liprin-alpha1_2_3_4_repeat2"/>
    <property type="match status" value="1"/>
</dbReference>
<gene>
    <name evidence="10" type="primary">PPFIA1</name>
</gene>
<dbReference type="Pfam" id="PF25526">
    <property type="entry name" value="LIP-1"/>
    <property type="match status" value="1"/>
</dbReference>
<feature type="coiled-coil region" evidence="7">
    <location>
        <begin position="97"/>
        <end position="131"/>
    </location>
</feature>
<feature type="compositionally biased region" description="Polar residues" evidence="8">
    <location>
        <begin position="728"/>
        <end position="737"/>
    </location>
</feature>
<evidence type="ECO:0000256" key="7">
    <source>
        <dbReference type="SAM" id="Coils"/>
    </source>
</evidence>
<dbReference type="CDD" id="cd09568">
    <property type="entry name" value="SAM_liprin-alpha1_2_3_4_repeat3"/>
    <property type="match status" value="1"/>
</dbReference>
<dbReference type="InterPro" id="IPR057892">
    <property type="entry name" value="LIP-1_CC2"/>
</dbReference>
<dbReference type="InterPro" id="IPR037622">
    <property type="entry name" value="LIP-1_SAM_3"/>
</dbReference>
<keyword evidence="6 7" id="KW-0175">Coiled coil</keyword>
<evidence type="ECO:0000256" key="5">
    <source>
        <dbReference type="ARBA" id="ARBA00022737"/>
    </source>
</evidence>
<dbReference type="PANTHER" id="PTHR12587:SF15">
    <property type="entry name" value="LIPRIN-ALPHA-1"/>
    <property type="match status" value="1"/>
</dbReference>
<dbReference type="PROSITE" id="PS50105">
    <property type="entry name" value="SAM_DOMAIN"/>
    <property type="match status" value="3"/>
</dbReference>
<reference evidence="10" key="3">
    <citation type="submission" date="2025-09" db="UniProtKB">
        <authorList>
            <consortium name="Ensembl"/>
        </authorList>
    </citation>
    <scope>IDENTIFICATION</scope>
</reference>
<dbReference type="Pfam" id="PF00536">
    <property type="entry name" value="SAM_1"/>
    <property type="match status" value="1"/>
</dbReference>
<comment type="similarity">
    <text evidence="2">Belongs to the liprin family. Liprin-alpha subfamily.</text>
</comment>
<evidence type="ECO:0000256" key="8">
    <source>
        <dbReference type="SAM" id="MobiDB-lite"/>
    </source>
</evidence>
<dbReference type="InterPro" id="IPR013761">
    <property type="entry name" value="SAM/pointed_sf"/>
</dbReference>
<feature type="domain" description="SAM" evidence="9">
    <location>
        <begin position="834"/>
        <end position="900"/>
    </location>
</feature>
<feature type="domain" description="SAM" evidence="9">
    <location>
        <begin position="1007"/>
        <end position="1076"/>
    </location>
</feature>
<feature type="compositionally biased region" description="Basic and acidic residues" evidence="8">
    <location>
        <begin position="681"/>
        <end position="692"/>
    </location>
</feature>
<dbReference type="CDD" id="cd09562">
    <property type="entry name" value="SAM_liprin-alpha1_2_3_4_repeat1"/>
    <property type="match status" value="1"/>
</dbReference>
<dbReference type="Pfam" id="PF07647">
    <property type="entry name" value="SAM_2"/>
    <property type="match status" value="1"/>
</dbReference>
<keyword evidence="5" id="KW-0677">Repeat</keyword>
<dbReference type="GeneTree" id="ENSGT01050000244900"/>
<dbReference type="FunFam" id="1.10.150.50:FF:000003">
    <property type="entry name" value="liprin-alpha-2 isoform X1"/>
    <property type="match status" value="1"/>
</dbReference>
<dbReference type="FunFam" id="1.10.150.50:FF:000004">
    <property type="entry name" value="PTPRF interacting protein alpha 1"/>
    <property type="match status" value="1"/>
</dbReference>
<dbReference type="Gene3D" id="1.10.150.50">
    <property type="entry name" value="Transcription Factor, Ets-1"/>
    <property type="match status" value="3"/>
</dbReference>
<evidence type="ECO:0000313" key="10">
    <source>
        <dbReference type="Ensembl" id="ENSACAP00000033653.1"/>
    </source>
</evidence>
<proteinExistence type="inferred from homology"/>
<dbReference type="InterPro" id="IPR037620">
    <property type="entry name" value="LIP-1_SAM_1"/>
</dbReference>
<evidence type="ECO:0000256" key="1">
    <source>
        <dbReference type="ARBA" id="ARBA00004496"/>
    </source>
</evidence>
<dbReference type="InterPro" id="IPR037621">
    <property type="entry name" value="LIP-1_SAM_2"/>
</dbReference>
<dbReference type="Ensembl" id="ENSACAT00000044798.1">
    <property type="protein sequence ID" value="ENSACAP00000033653.1"/>
    <property type="gene ID" value="ENSACAG00000003711.4"/>
</dbReference>
<reference evidence="10" key="1">
    <citation type="submission" date="2009-12" db="EMBL/GenBank/DDBJ databases">
        <title>The Genome Sequence of Anolis carolinensis (Green Anole Lizard).</title>
        <authorList>
            <consortium name="The Genome Sequencing Platform"/>
            <person name="Di Palma F."/>
            <person name="Alfoldi J."/>
            <person name="Heiman D."/>
            <person name="Young S."/>
            <person name="Grabherr M."/>
            <person name="Johnson J."/>
            <person name="Lander E.S."/>
            <person name="Lindblad-Toh K."/>
        </authorList>
    </citation>
    <scope>NUCLEOTIDE SEQUENCE [LARGE SCALE GENOMIC DNA]</scope>
    <source>
        <strain evidence="10">JBL SC #1</strain>
    </source>
</reference>
<dbReference type="AlphaFoldDB" id="A0A803TEL3"/>
<keyword evidence="3" id="KW-0963">Cytoplasm</keyword>
<evidence type="ECO:0000313" key="11">
    <source>
        <dbReference type="Proteomes" id="UP000001646"/>
    </source>
</evidence>
<name>A0A803TEL3_ANOCA</name>
<dbReference type="SUPFAM" id="SSF47769">
    <property type="entry name" value="SAM/Pointed domain"/>
    <property type="match status" value="3"/>
</dbReference>
<dbReference type="InterPro" id="IPR001660">
    <property type="entry name" value="SAM"/>
</dbReference>
<reference evidence="10" key="2">
    <citation type="submission" date="2025-08" db="UniProtKB">
        <authorList>
            <consortium name="Ensembl"/>
        </authorList>
    </citation>
    <scope>IDENTIFICATION</scope>
</reference>
<feature type="compositionally biased region" description="Low complexity" evidence="8">
    <location>
        <begin position="641"/>
        <end position="656"/>
    </location>
</feature>